<feature type="transmembrane region" description="Helical" evidence="2">
    <location>
        <begin position="53"/>
        <end position="77"/>
    </location>
</feature>
<evidence type="ECO:0000259" key="3">
    <source>
        <dbReference type="PROSITE" id="PS50049"/>
    </source>
</evidence>
<dbReference type="SMART" id="SM00207">
    <property type="entry name" value="TNF"/>
    <property type="match status" value="1"/>
</dbReference>
<proteinExistence type="predicted"/>
<dbReference type="GO" id="GO:0043123">
    <property type="term" value="P:positive regulation of canonical NF-kappaB signal transduction"/>
    <property type="evidence" value="ECO:0007669"/>
    <property type="project" value="TreeGrafter"/>
</dbReference>
<dbReference type="GO" id="GO:0008625">
    <property type="term" value="P:extrinsic apoptotic signaling pathway via death domain receptors"/>
    <property type="evidence" value="ECO:0007669"/>
    <property type="project" value="TreeGrafter"/>
</dbReference>
<dbReference type="GO" id="GO:0005164">
    <property type="term" value="F:tumor necrosis factor receptor binding"/>
    <property type="evidence" value="ECO:0007669"/>
    <property type="project" value="InterPro"/>
</dbReference>
<keyword evidence="2" id="KW-0472">Membrane</keyword>
<keyword evidence="5" id="KW-1185">Reference proteome</keyword>
<keyword evidence="2" id="KW-1133">Transmembrane helix</keyword>
<evidence type="ECO:0000256" key="1">
    <source>
        <dbReference type="SAM" id="MobiDB-lite"/>
    </source>
</evidence>
<feature type="domain" description="THD" evidence="3">
    <location>
        <begin position="123"/>
        <end position="267"/>
    </location>
</feature>
<dbReference type="PANTHER" id="PTHR11471">
    <property type="entry name" value="TUMOR NECROSIS FACTOR FAMILY MEMBER"/>
    <property type="match status" value="1"/>
</dbReference>
<dbReference type="EMBL" id="JAGKHQ010000150">
    <property type="protein sequence ID" value="KAG7471720.1"/>
    <property type="molecule type" value="Genomic_DNA"/>
</dbReference>
<sequence>MSCDQNYPFPEVFLVESGGSPQRSAQPPGLQAPSWSFPAAQERVRSRGKSRGFMGVSPSLAMMVLMLFLLVFAALGFEAFQVHNMQTELAELRGSGQSEPPPEIIAPQKQIGDFKPKDKENRLAAHVIGRIENGGFRETLRWEPKVSRAFISGGVTYRIEDGGLQVNESGLFHIYSRVELIFKTCSPKSSFVHSMFMRRKGHPSPLTLMNANRAGFCSHQPQHPWTSESYLGSAMQLQKYDTVFVNVSHPRLLSHERYGNFFGLYKI</sequence>
<evidence type="ECO:0000256" key="2">
    <source>
        <dbReference type="SAM" id="Phobius"/>
    </source>
</evidence>
<protein>
    <submittedName>
        <fullName evidence="4">Tumor necrosis factor ligand superfamily member 6-like</fullName>
    </submittedName>
</protein>
<dbReference type="Proteomes" id="UP000693946">
    <property type="component" value="Unassembled WGS sequence"/>
</dbReference>
<comment type="caution">
    <text evidence="4">The sequence shown here is derived from an EMBL/GenBank/DDBJ whole genome shotgun (WGS) entry which is preliminary data.</text>
</comment>
<dbReference type="GO" id="GO:0016020">
    <property type="term" value="C:membrane"/>
    <property type="evidence" value="ECO:0007669"/>
    <property type="project" value="InterPro"/>
</dbReference>
<evidence type="ECO:0000313" key="4">
    <source>
        <dbReference type="EMBL" id="KAG7471720.1"/>
    </source>
</evidence>
<feature type="region of interest" description="Disordered" evidence="1">
    <location>
        <begin position="18"/>
        <end position="37"/>
    </location>
</feature>
<dbReference type="InterPro" id="IPR006052">
    <property type="entry name" value="TNF_dom"/>
</dbReference>
<dbReference type="PANTHER" id="PTHR11471:SF33">
    <property type="entry name" value="TUMOR NECROSIS FACTOR LIGAND SUPERFAMILY MEMBER 6"/>
    <property type="match status" value="1"/>
</dbReference>
<name>A0AAV6PQT9_SOLSE</name>
<gene>
    <name evidence="4" type="ORF">JOB18_026558</name>
</gene>
<dbReference type="PROSITE" id="PS50049">
    <property type="entry name" value="THD_2"/>
    <property type="match status" value="1"/>
</dbReference>
<keyword evidence="2" id="KW-0812">Transmembrane</keyword>
<dbReference type="CDD" id="cd00184">
    <property type="entry name" value="TNF"/>
    <property type="match status" value="1"/>
</dbReference>
<reference evidence="4 5" key="1">
    <citation type="journal article" date="2021" name="Sci. Rep.">
        <title>Chromosome anchoring in Senegalese sole (Solea senegalensis) reveals sex-associated markers and genome rearrangements in flatfish.</title>
        <authorList>
            <person name="Guerrero-Cozar I."/>
            <person name="Gomez-Garrido J."/>
            <person name="Berbel C."/>
            <person name="Martinez-Blanch J.F."/>
            <person name="Alioto T."/>
            <person name="Claros M.G."/>
            <person name="Gagnaire P.A."/>
            <person name="Manchado M."/>
        </authorList>
    </citation>
    <scope>NUCLEOTIDE SEQUENCE [LARGE SCALE GENOMIC DNA]</scope>
    <source>
        <strain evidence="4">Sse05_10M</strain>
    </source>
</reference>
<organism evidence="4 5">
    <name type="scientific">Solea senegalensis</name>
    <name type="common">Senegalese sole</name>
    <dbReference type="NCBI Taxonomy" id="28829"/>
    <lineage>
        <taxon>Eukaryota</taxon>
        <taxon>Metazoa</taxon>
        <taxon>Chordata</taxon>
        <taxon>Craniata</taxon>
        <taxon>Vertebrata</taxon>
        <taxon>Euteleostomi</taxon>
        <taxon>Actinopterygii</taxon>
        <taxon>Neopterygii</taxon>
        <taxon>Teleostei</taxon>
        <taxon>Neoteleostei</taxon>
        <taxon>Acanthomorphata</taxon>
        <taxon>Carangaria</taxon>
        <taxon>Pleuronectiformes</taxon>
        <taxon>Pleuronectoidei</taxon>
        <taxon>Soleidae</taxon>
        <taxon>Solea</taxon>
    </lineage>
</organism>
<dbReference type="GO" id="GO:0006955">
    <property type="term" value="P:immune response"/>
    <property type="evidence" value="ECO:0007669"/>
    <property type="project" value="InterPro"/>
</dbReference>
<dbReference type="AlphaFoldDB" id="A0AAV6PQT9"/>
<accession>A0AAV6PQT9</accession>
<evidence type="ECO:0000313" key="5">
    <source>
        <dbReference type="Proteomes" id="UP000693946"/>
    </source>
</evidence>
<dbReference type="Pfam" id="PF00229">
    <property type="entry name" value="TNF"/>
    <property type="match status" value="1"/>
</dbReference>